<keyword evidence="1" id="KW-0812">Transmembrane</keyword>
<dbReference type="AlphaFoldDB" id="A0A085NPF7"/>
<keyword evidence="1" id="KW-0472">Membrane</keyword>
<evidence type="ECO:0000313" key="2">
    <source>
        <dbReference type="EMBL" id="KFD71353.1"/>
    </source>
</evidence>
<accession>A0A085NPF7</accession>
<reference evidence="2" key="1">
    <citation type="journal article" date="2014" name="Nat. Genet.">
        <title>Genome and transcriptome of the porcine whipworm Trichuris suis.</title>
        <authorList>
            <person name="Jex A.R."/>
            <person name="Nejsum P."/>
            <person name="Schwarz E.M."/>
            <person name="Hu L."/>
            <person name="Young N.D."/>
            <person name="Hall R.S."/>
            <person name="Korhonen P.K."/>
            <person name="Liao S."/>
            <person name="Thamsborg S."/>
            <person name="Xia J."/>
            <person name="Xu P."/>
            <person name="Wang S."/>
            <person name="Scheerlinck J.P."/>
            <person name="Hofmann A."/>
            <person name="Sternberg P.W."/>
            <person name="Wang J."/>
            <person name="Gasser R.B."/>
        </authorList>
    </citation>
    <scope>NUCLEOTIDE SEQUENCE [LARGE SCALE GENOMIC DNA]</scope>
    <source>
        <strain evidence="2">DCEP-RM93F</strain>
    </source>
</reference>
<organism evidence="2">
    <name type="scientific">Trichuris suis</name>
    <name type="common">pig whipworm</name>
    <dbReference type="NCBI Taxonomy" id="68888"/>
    <lineage>
        <taxon>Eukaryota</taxon>
        <taxon>Metazoa</taxon>
        <taxon>Ecdysozoa</taxon>
        <taxon>Nematoda</taxon>
        <taxon>Enoplea</taxon>
        <taxon>Dorylaimia</taxon>
        <taxon>Trichinellida</taxon>
        <taxon>Trichuridae</taxon>
        <taxon>Trichuris</taxon>
    </lineage>
</organism>
<dbReference type="EMBL" id="KL367482">
    <property type="protein sequence ID" value="KFD71353.1"/>
    <property type="molecule type" value="Genomic_DNA"/>
</dbReference>
<protein>
    <submittedName>
        <fullName evidence="2">Uncharacterized protein</fullName>
    </submittedName>
</protein>
<feature type="transmembrane region" description="Helical" evidence="1">
    <location>
        <begin position="48"/>
        <end position="69"/>
    </location>
</feature>
<evidence type="ECO:0000256" key="1">
    <source>
        <dbReference type="SAM" id="Phobius"/>
    </source>
</evidence>
<dbReference type="Proteomes" id="UP000030758">
    <property type="component" value="Unassembled WGS sequence"/>
</dbReference>
<sequence length="151" mass="17183">MFPLKDFTRANEKGFSGQLRTTRQKFGGQWYPSRAWFRSTDLWVMGPARFLCATLLVTYMVILTGEINLNILLMEHKSMLPPAVKMTRALLPISLAKVKLRTYISQLAVLKLLPQTAWPSGLRRQTQVKTCLPEAGLSVLTLQTRKNCEND</sequence>
<gene>
    <name evidence="2" type="ORF">M514_16285</name>
</gene>
<proteinExistence type="predicted"/>
<keyword evidence="1" id="KW-1133">Transmembrane helix</keyword>
<name>A0A085NPF7_9BILA</name>